<dbReference type="GO" id="GO:0006357">
    <property type="term" value="P:regulation of transcription by RNA polymerase II"/>
    <property type="evidence" value="ECO:0007669"/>
    <property type="project" value="InterPro"/>
</dbReference>
<feature type="region of interest" description="Disordered" evidence="9">
    <location>
        <begin position="294"/>
        <end position="374"/>
    </location>
</feature>
<dbReference type="GO" id="GO:0016592">
    <property type="term" value="C:mediator complex"/>
    <property type="evidence" value="ECO:0007669"/>
    <property type="project" value="InterPro"/>
</dbReference>
<evidence type="ECO:0000256" key="4">
    <source>
        <dbReference type="ARBA" id="ARBA00023015"/>
    </source>
</evidence>
<dbReference type="Pfam" id="PF04934">
    <property type="entry name" value="Med6"/>
    <property type="match status" value="1"/>
</dbReference>
<feature type="region of interest" description="Disordered" evidence="9">
    <location>
        <begin position="193"/>
        <end position="236"/>
    </location>
</feature>
<evidence type="ECO:0000256" key="3">
    <source>
        <dbReference type="ARBA" id="ARBA00020634"/>
    </source>
</evidence>
<evidence type="ECO:0000256" key="6">
    <source>
        <dbReference type="ARBA" id="ARBA00023242"/>
    </source>
</evidence>
<evidence type="ECO:0000313" key="11">
    <source>
        <dbReference type="Proteomes" id="UP000799324"/>
    </source>
</evidence>
<keyword evidence="11" id="KW-1185">Reference proteome</keyword>
<feature type="compositionally biased region" description="Polar residues" evidence="9">
    <location>
        <begin position="361"/>
        <end position="374"/>
    </location>
</feature>
<feature type="compositionally biased region" description="Gly residues" evidence="9">
    <location>
        <begin position="322"/>
        <end position="331"/>
    </location>
</feature>
<evidence type="ECO:0000256" key="1">
    <source>
        <dbReference type="ARBA" id="ARBA00004123"/>
    </source>
</evidence>
<keyword evidence="6 8" id="KW-0539">Nucleus</keyword>
<evidence type="ECO:0000313" key="10">
    <source>
        <dbReference type="EMBL" id="KAF2660188.1"/>
    </source>
</evidence>
<accession>A0A6A6TMP6</accession>
<evidence type="ECO:0000256" key="9">
    <source>
        <dbReference type="SAM" id="MobiDB-lite"/>
    </source>
</evidence>
<dbReference type="Gene3D" id="3.10.450.580">
    <property type="entry name" value="Mediator complex, subunit Med6"/>
    <property type="match status" value="1"/>
</dbReference>
<dbReference type="InterPro" id="IPR007018">
    <property type="entry name" value="Mediator_Med6"/>
</dbReference>
<dbReference type="EMBL" id="MU004301">
    <property type="protein sequence ID" value="KAF2660188.1"/>
    <property type="molecule type" value="Genomic_DNA"/>
</dbReference>
<comment type="similarity">
    <text evidence="2 8">Belongs to the Mediator complex subunit 6 family.</text>
</comment>
<evidence type="ECO:0000256" key="7">
    <source>
        <dbReference type="ARBA" id="ARBA00031259"/>
    </source>
</evidence>
<dbReference type="PANTHER" id="PTHR13104">
    <property type="entry name" value="MED-6-RELATED"/>
    <property type="match status" value="1"/>
</dbReference>
<evidence type="ECO:0000256" key="2">
    <source>
        <dbReference type="ARBA" id="ARBA00007526"/>
    </source>
</evidence>
<comment type="function">
    <text evidence="8">Component of the Mediator complex, a coactivator involved in the regulated transcription of nearly all RNA polymerase II-dependent genes. Mediator functions as a bridge to convey information from gene-specific regulatory proteins to the basal RNA polymerase II transcription machinery. Mediator is recruited to promoters by direct interactions with regulatory proteins and serves as a scaffold for the assembly of a functional preinitiation complex with RNA polymerase II and the general transcription factors.</text>
</comment>
<protein>
    <recommendedName>
        <fullName evidence="3 8">Mediator of RNA polymerase II transcription subunit 6</fullName>
    </recommendedName>
    <alternativeName>
        <fullName evidence="7 8">Mediator complex subunit 6</fullName>
    </alternativeName>
</protein>
<gene>
    <name evidence="8" type="primary">MED6</name>
    <name evidence="10" type="ORF">K491DRAFT_649748</name>
</gene>
<comment type="subunit">
    <text evidence="8">Component of the Mediator complex.</text>
</comment>
<name>A0A6A6TMP6_9PLEO</name>
<keyword evidence="8" id="KW-0010">Activator</keyword>
<keyword evidence="5 8" id="KW-0804">Transcription</keyword>
<organism evidence="10 11">
    <name type="scientific">Lophiostoma macrostomum CBS 122681</name>
    <dbReference type="NCBI Taxonomy" id="1314788"/>
    <lineage>
        <taxon>Eukaryota</taxon>
        <taxon>Fungi</taxon>
        <taxon>Dikarya</taxon>
        <taxon>Ascomycota</taxon>
        <taxon>Pezizomycotina</taxon>
        <taxon>Dothideomycetes</taxon>
        <taxon>Pleosporomycetidae</taxon>
        <taxon>Pleosporales</taxon>
        <taxon>Lophiostomataceae</taxon>
        <taxon>Lophiostoma</taxon>
    </lineage>
</organism>
<dbReference type="GO" id="GO:0003712">
    <property type="term" value="F:transcription coregulator activity"/>
    <property type="evidence" value="ECO:0007669"/>
    <property type="project" value="InterPro"/>
</dbReference>
<keyword evidence="4 8" id="KW-0805">Transcription regulation</keyword>
<reference evidence="10" key="1">
    <citation type="journal article" date="2020" name="Stud. Mycol.">
        <title>101 Dothideomycetes genomes: a test case for predicting lifestyles and emergence of pathogens.</title>
        <authorList>
            <person name="Haridas S."/>
            <person name="Albert R."/>
            <person name="Binder M."/>
            <person name="Bloem J."/>
            <person name="Labutti K."/>
            <person name="Salamov A."/>
            <person name="Andreopoulos B."/>
            <person name="Baker S."/>
            <person name="Barry K."/>
            <person name="Bills G."/>
            <person name="Bluhm B."/>
            <person name="Cannon C."/>
            <person name="Castanera R."/>
            <person name="Culley D."/>
            <person name="Daum C."/>
            <person name="Ezra D."/>
            <person name="Gonzalez J."/>
            <person name="Henrissat B."/>
            <person name="Kuo A."/>
            <person name="Liang C."/>
            <person name="Lipzen A."/>
            <person name="Lutzoni F."/>
            <person name="Magnuson J."/>
            <person name="Mondo S."/>
            <person name="Nolan M."/>
            <person name="Ohm R."/>
            <person name="Pangilinan J."/>
            <person name="Park H.-J."/>
            <person name="Ramirez L."/>
            <person name="Alfaro M."/>
            <person name="Sun H."/>
            <person name="Tritt A."/>
            <person name="Yoshinaga Y."/>
            <person name="Zwiers L.-H."/>
            <person name="Turgeon B."/>
            <person name="Goodwin S."/>
            <person name="Spatafora J."/>
            <person name="Crous P."/>
            <person name="Grigoriev I."/>
        </authorList>
    </citation>
    <scope>NUCLEOTIDE SEQUENCE</scope>
    <source>
        <strain evidence="10">CBS 122681</strain>
    </source>
</reference>
<dbReference type="OrthoDB" id="344220at2759"/>
<sequence>MAPRIPPPDETEFNNPQNIGDFGLGVDANAPRELNASNVLFYFYTSPFFDRRCANWEVWATAIQAHNTPAGMRLLTDPRAFEARVRQETSIAGVMYVVVGEAKEPGEPWVIQRQNMVKNEATGKLEMRVEGTWYIMGTRILMAPSLLDILQTRLLSVSSILQSVFQTSQSLSHWSPSTGHTYLPPSLLSKPSCTAPLPSSRAGSRAGSIVPGSPTHSQSHSQQTTSHPTLAPENQTTSFSDDFFLQSLQLTNRYGHEFMDENPLQGEPGAFVFASTNQQVEARNKAQAAAAAQASAAKGREADGESAANSVAPTPRPAALVGVGGGAGVGAEGRKGSLVGMPPAGKAEKKRRKSRGPGSPMSPTSATSFNGPGL</sequence>
<proteinExistence type="inferred from homology"/>
<evidence type="ECO:0000256" key="8">
    <source>
        <dbReference type="RuleBase" id="RU364143"/>
    </source>
</evidence>
<dbReference type="Proteomes" id="UP000799324">
    <property type="component" value="Unassembled WGS sequence"/>
</dbReference>
<dbReference type="InterPro" id="IPR038566">
    <property type="entry name" value="Mediator_Med6_sf"/>
</dbReference>
<dbReference type="AlphaFoldDB" id="A0A6A6TMP6"/>
<feature type="compositionally biased region" description="Low complexity" evidence="9">
    <location>
        <begin position="213"/>
        <end position="229"/>
    </location>
</feature>
<comment type="subcellular location">
    <subcellularLocation>
        <location evidence="1 8">Nucleus</location>
    </subcellularLocation>
</comment>
<evidence type="ECO:0000256" key="5">
    <source>
        <dbReference type="ARBA" id="ARBA00023163"/>
    </source>
</evidence>